<dbReference type="SMART" id="SM00595">
    <property type="entry name" value="MADF"/>
    <property type="match status" value="1"/>
</dbReference>
<evidence type="ECO:0000313" key="6">
    <source>
        <dbReference type="Proteomes" id="UP001152888"/>
    </source>
</evidence>
<accession>A0A9P0MC75</accession>
<feature type="domain" description="MADF" evidence="3">
    <location>
        <begin position="12"/>
        <end position="108"/>
    </location>
</feature>
<dbReference type="PROSITE" id="PS51031">
    <property type="entry name" value="BESS"/>
    <property type="match status" value="1"/>
</dbReference>
<evidence type="ECO:0000259" key="4">
    <source>
        <dbReference type="PROSITE" id="PS51031"/>
    </source>
</evidence>
<evidence type="ECO:0000313" key="5">
    <source>
        <dbReference type="EMBL" id="CAH2009645.1"/>
    </source>
</evidence>
<name>A0A9P0MC75_ACAOB</name>
<feature type="region of interest" description="Disordered" evidence="2">
    <location>
        <begin position="117"/>
        <end position="162"/>
    </location>
</feature>
<dbReference type="InterPro" id="IPR039353">
    <property type="entry name" value="TF_Adf1"/>
</dbReference>
<reference evidence="5" key="1">
    <citation type="submission" date="2022-03" db="EMBL/GenBank/DDBJ databases">
        <authorList>
            <person name="Sayadi A."/>
        </authorList>
    </citation>
    <scope>NUCLEOTIDE SEQUENCE</scope>
</reference>
<protein>
    <recommendedName>
        <fullName evidence="7">MADF domain-containing protein</fullName>
    </recommendedName>
</protein>
<organism evidence="5 6">
    <name type="scientific">Acanthoscelides obtectus</name>
    <name type="common">Bean weevil</name>
    <name type="synonym">Bruchus obtectus</name>
    <dbReference type="NCBI Taxonomy" id="200917"/>
    <lineage>
        <taxon>Eukaryota</taxon>
        <taxon>Metazoa</taxon>
        <taxon>Ecdysozoa</taxon>
        <taxon>Arthropoda</taxon>
        <taxon>Hexapoda</taxon>
        <taxon>Insecta</taxon>
        <taxon>Pterygota</taxon>
        <taxon>Neoptera</taxon>
        <taxon>Endopterygota</taxon>
        <taxon>Coleoptera</taxon>
        <taxon>Polyphaga</taxon>
        <taxon>Cucujiformia</taxon>
        <taxon>Chrysomeloidea</taxon>
        <taxon>Chrysomelidae</taxon>
        <taxon>Bruchinae</taxon>
        <taxon>Bruchini</taxon>
        <taxon>Acanthoscelides</taxon>
    </lineage>
</organism>
<dbReference type="AlphaFoldDB" id="A0A9P0MC75"/>
<evidence type="ECO:0000259" key="3">
    <source>
        <dbReference type="PROSITE" id="PS51029"/>
    </source>
</evidence>
<dbReference type="Proteomes" id="UP001152888">
    <property type="component" value="Unassembled WGS sequence"/>
</dbReference>
<dbReference type="InterPro" id="IPR004210">
    <property type="entry name" value="BESS_motif"/>
</dbReference>
<gene>
    <name evidence="5" type="ORF">ACAOBT_LOCUS31012</name>
</gene>
<evidence type="ECO:0000256" key="1">
    <source>
        <dbReference type="PROSITE-ProRule" id="PRU00371"/>
    </source>
</evidence>
<dbReference type="Pfam" id="PF10545">
    <property type="entry name" value="MADF_DNA_bdg"/>
    <property type="match status" value="1"/>
</dbReference>
<dbReference type="InterPro" id="IPR006578">
    <property type="entry name" value="MADF-dom"/>
</dbReference>
<keyword evidence="1" id="KW-0539">Nucleus</keyword>
<dbReference type="GO" id="GO:0005667">
    <property type="term" value="C:transcription regulator complex"/>
    <property type="evidence" value="ECO:0007669"/>
    <property type="project" value="TreeGrafter"/>
</dbReference>
<proteinExistence type="predicted"/>
<dbReference type="EMBL" id="CAKOFQ010007900">
    <property type="protein sequence ID" value="CAH2009645.1"/>
    <property type="molecule type" value="Genomic_DNA"/>
</dbReference>
<comment type="caution">
    <text evidence="5">The sequence shown here is derived from an EMBL/GenBank/DDBJ whole genome shotgun (WGS) entry which is preliminary data.</text>
</comment>
<feature type="compositionally biased region" description="Basic residues" evidence="2">
    <location>
        <begin position="148"/>
        <end position="157"/>
    </location>
</feature>
<dbReference type="GO" id="GO:0006357">
    <property type="term" value="P:regulation of transcription by RNA polymerase II"/>
    <property type="evidence" value="ECO:0007669"/>
    <property type="project" value="TreeGrafter"/>
</dbReference>
<comment type="subcellular location">
    <subcellularLocation>
        <location evidence="1">Nucleus</location>
    </subcellularLocation>
</comment>
<dbReference type="OrthoDB" id="8038273at2759"/>
<sequence length="280" mass="32125">MSVTKFNYDIVTLIELVEARPCLWNKFSETYKDKILKKREWKEVHKYLEANFDNLNEQEQQKIGDAITTKWQNIRDAFVRSLKKKSGQGAQRKYVYHDQLQFLLQVMNKDETISSISDEEVHQGEETENSNEVPPTPAISKASSRSSHASKTRQGRKRLADPIELEIRKKLNEPSNEDESFFNSVVPMITTMSEEEKIEFRMGVLQLIQKIKRNRHISTSSITFSTSPVSDFSAVSSQSYTILQAANPSTTNYQSFFQEGSYISTSSTSQDVSQHCQNSV</sequence>
<dbReference type="PANTHER" id="PTHR12243:SF67">
    <property type="entry name" value="COREPRESSOR OF PANGOLIN, ISOFORM A-RELATED"/>
    <property type="match status" value="1"/>
</dbReference>
<dbReference type="Pfam" id="PF02944">
    <property type="entry name" value="BESS"/>
    <property type="match status" value="1"/>
</dbReference>
<evidence type="ECO:0008006" key="7">
    <source>
        <dbReference type="Google" id="ProtNLM"/>
    </source>
</evidence>
<keyword evidence="6" id="KW-1185">Reference proteome</keyword>
<evidence type="ECO:0000256" key="2">
    <source>
        <dbReference type="SAM" id="MobiDB-lite"/>
    </source>
</evidence>
<feature type="domain" description="BESS" evidence="4">
    <location>
        <begin position="175"/>
        <end position="214"/>
    </location>
</feature>
<dbReference type="GO" id="GO:0005634">
    <property type="term" value="C:nucleus"/>
    <property type="evidence" value="ECO:0007669"/>
    <property type="project" value="UniProtKB-SubCell"/>
</dbReference>
<dbReference type="PANTHER" id="PTHR12243">
    <property type="entry name" value="MADF DOMAIN TRANSCRIPTION FACTOR"/>
    <property type="match status" value="1"/>
</dbReference>
<dbReference type="PROSITE" id="PS51029">
    <property type="entry name" value="MADF"/>
    <property type="match status" value="1"/>
</dbReference>
<dbReference type="GO" id="GO:0003677">
    <property type="term" value="F:DNA binding"/>
    <property type="evidence" value="ECO:0007669"/>
    <property type="project" value="InterPro"/>
</dbReference>